<feature type="region of interest" description="Disordered" evidence="1">
    <location>
        <begin position="1"/>
        <end position="26"/>
    </location>
</feature>
<name>A0A7C8YVZ0_OPUST</name>
<dbReference type="EMBL" id="GISG01064538">
    <property type="protein sequence ID" value="MBA4628033.1"/>
    <property type="molecule type" value="Transcribed_RNA"/>
</dbReference>
<reference evidence="2" key="1">
    <citation type="journal article" date="2013" name="J. Plant Res.">
        <title>Effect of fungi and light on seed germination of three Opuntia species from semiarid lands of central Mexico.</title>
        <authorList>
            <person name="Delgado-Sanchez P."/>
            <person name="Jimenez-Bremont J.F."/>
            <person name="Guerrero-Gonzalez Mde L."/>
            <person name="Flores J."/>
        </authorList>
    </citation>
    <scope>NUCLEOTIDE SEQUENCE</scope>
    <source>
        <tissue evidence="2">Cladode</tissue>
    </source>
</reference>
<proteinExistence type="predicted"/>
<dbReference type="AlphaFoldDB" id="A0A7C8YVZ0"/>
<protein>
    <submittedName>
        <fullName evidence="2">Uncharacterized protein</fullName>
    </submittedName>
</protein>
<sequence length="106" mass="11186">MVMLHEDIGVDEASQATTNERADPVDPVVMEVTAGDCGSKGPGWVHGPTGEWTSCQDVGPNNEPNSHGGNDAYGALLGVGCCCIHSVDQAKSYDYLQHYCVNCSQS</sequence>
<evidence type="ECO:0000256" key="1">
    <source>
        <dbReference type="SAM" id="MobiDB-lite"/>
    </source>
</evidence>
<dbReference type="EMBL" id="GISG01064539">
    <property type="protein sequence ID" value="MBA4628034.1"/>
    <property type="molecule type" value="Transcribed_RNA"/>
</dbReference>
<evidence type="ECO:0000313" key="2">
    <source>
        <dbReference type="EMBL" id="MBA4628034.1"/>
    </source>
</evidence>
<accession>A0A7C8YVZ0</accession>
<reference evidence="2" key="2">
    <citation type="submission" date="2020-07" db="EMBL/GenBank/DDBJ databases">
        <authorList>
            <person name="Vera ALvarez R."/>
            <person name="Arias-Moreno D.M."/>
            <person name="Jimenez-Jacinto V."/>
            <person name="Jimenez-Bremont J.F."/>
            <person name="Swaminathan K."/>
            <person name="Moose S.P."/>
            <person name="Guerrero-Gonzalez M.L."/>
            <person name="Marino-Ramirez L."/>
            <person name="Landsman D."/>
            <person name="Rodriguez-Kessler M."/>
            <person name="Delgado-Sanchez P."/>
        </authorList>
    </citation>
    <scope>NUCLEOTIDE SEQUENCE</scope>
    <source>
        <tissue evidence="2">Cladode</tissue>
    </source>
</reference>
<organism evidence="2">
    <name type="scientific">Opuntia streptacantha</name>
    <name type="common">Prickly pear cactus</name>
    <name type="synonym">Opuntia cardona</name>
    <dbReference type="NCBI Taxonomy" id="393608"/>
    <lineage>
        <taxon>Eukaryota</taxon>
        <taxon>Viridiplantae</taxon>
        <taxon>Streptophyta</taxon>
        <taxon>Embryophyta</taxon>
        <taxon>Tracheophyta</taxon>
        <taxon>Spermatophyta</taxon>
        <taxon>Magnoliopsida</taxon>
        <taxon>eudicotyledons</taxon>
        <taxon>Gunneridae</taxon>
        <taxon>Pentapetalae</taxon>
        <taxon>Caryophyllales</taxon>
        <taxon>Cactineae</taxon>
        <taxon>Cactaceae</taxon>
        <taxon>Opuntioideae</taxon>
        <taxon>Opuntia</taxon>
    </lineage>
</organism>